<accession>A0A923LKM9</accession>
<keyword evidence="1" id="KW-0175">Coiled coil</keyword>
<reference evidence="3" key="1">
    <citation type="submission" date="2020-08" db="EMBL/GenBank/DDBJ databases">
        <title>Genome public.</title>
        <authorList>
            <person name="Liu C."/>
            <person name="Sun Q."/>
        </authorList>
    </citation>
    <scope>NUCLEOTIDE SEQUENCE</scope>
    <source>
        <strain evidence="3">NSJ-55</strain>
    </source>
</reference>
<dbReference type="InterPro" id="IPR009045">
    <property type="entry name" value="Zn_M74/Hedgehog-like"/>
</dbReference>
<dbReference type="Proteomes" id="UP000652477">
    <property type="component" value="Unassembled WGS sequence"/>
</dbReference>
<evidence type="ECO:0000256" key="1">
    <source>
        <dbReference type="SAM" id="Coils"/>
    </source>
</evidence>
<dbReference type="GO" id="GO:0006508">
    <property type="term" value="P:proteolysis"/>
    <property type="evidence" value="ECO:0007669"/>
    <property type="project" value="InterPro"/>
</dbReference>
<dbReference type="InterPro" id="IPR052179">
    <property type="entry name" value="DD-CPase-like"/>
</dbReference>
<dbReference type="PANTHER" id="PTHR34385">
    <property type="entry name" value="D-ALANYL-D-ALANINE CARBOXYPEPTIDASE"/>
    <property type="match status" value="1"/>
</dbReference>
<proteinExistence type="predicted"/>
<evidence type="ECO:0000313" key="3">
    <source>
        <dbReference type="EMBL" id="MBC5689691.1"/>
    </source>
</evidence>
<comment type="caution">
    <text evidence="3">The sequence shown here is derived from an EMBL/GenBank/DDBJ whole genome shotgun (WGS) entry which is preliminary data.</text>
</comment>
<feature type="domain" description="D-alanyl-D-alanine carboxypeptidase-like core" evidence="2">
    <location>
        <begin position="107"/>
        <end position="243"/>
    </location>
</feature>
<dbReference type="Gene3D" id="3.30.1380.10">
    <property type="match status" value="1"/>
</dbReference>
<dbReference type="AlphaFoldDB" id="A0A923LKM9"/>
<name>A0A923LKM9_9FIRM</name>
<dbReference type="GO" id="GO:0008233">
    <property type="term" value="F:peptidase activity"/>
    <property type="evidence" value="ECO:0007669"/>
    <property type="project" value="InterPro"/>
</dbReference>
<dbReference type="SUPFAM" id="SSF55166">
    <property type="entry name" value="Hedgehog/DD-peptidase"/>
    <property type="match status" value="1"/>
</dbReference>
<keyword evidence="4" id="KW-1185">Reference proteome</keyword>
<organism evidence="3 4">
    <name type="scientific">Mediterraneibacter hominis</name>
    <dbReference type="NCBI Taxonomy" id="2763054"/>
    <lineage>
        <taxon>Bacteria</taxon>
        <taxon>Bacillati</taxon>
        <taxon>Bacillota</taxon>
        <taxon>Clostridia</taxon>
        <taxon>Lachnospirales</taxon>
        <taxon>Lachnospiraceae</taxon>
        <taxon>Mediterraneibacter</taxon>
    </lineage>
</organism>
<dbReference type="InterPro" id="IPR058193">
    <property type="entry name" value="VanY/YodJ_core_dom"/>
</dbReference>
<dbReference type="RefSeq" id="WP_186876346.1">
    <property type="nucleotide sequence ID" value="NZ_JACOPF010000002.1"/>
</dbReference>
<feature type="coiled-coil region" evidence="1">
    <location>
        <begin position="35"/>
        <end position="66"/>
    </location>
</feature>
<dbReference type="InterPro" id="IPR003709">
    <property type="entry name" value="VanY-like_core_dom"/>
</dbReference>
<dbReference type="PANTHER" id="PTHR34385:SF1">
    <property type="entry name" value="PEPTIDOGLYCAN L-ALANYL-D-GLUTAMATE ENDOPEPTIDASE CWLK"/>
    <property type="match status" value="1"/>
</dbReference>
<dbReference type="CDD" id="cd14852">
    <property type="entry name" value="LD-carboxypeptidase"/>
    <property type="match status" value="1"/>
</dbReference>
<dbReference type="Pfam" id="PF02557">
    <property type="entry name" value="VanY"/>
    <property type="match status" value="1"/>
</dbReference>
<evidence type="ECO:0000313" key="4">
    <source>
        <dbReference type="Proteomes" id="UP000652477"/>
    </source>
</evidence>
<gene>
    <name evidence="3" type="ORF">H8S37_12245</name>
</gene>
<evidence type="ECO:0000259" key="2">
    <source>
        <dbReference type="Pfam" id="PF02557"/>
    </source>
</evidence>
<dbReference type="EMBL" id="JACOPF010000002">
    <property type="protein sequence ID" value="MBC5689691.1"/>
    <property type="molecule type" value="Genomic_DNA"/>
</dbReference>
<protein>
    <submittedName>
        <fullName evidence="3">M15 family metallopeptidase</fullName>
    </submittedName>
</protein>
<sequence length="262" mass="29160">MKKWNMKMKKILITGIAIGVVFGILLTIAAAKHVVDSHEEKLTAQNKKLETENKKLKGKVQREAAVGDSAATLSGNDEGWALALVNESHPLATDYAPELTEIDTERSVDTRIAGELEQMLSDAQAEGLSMYVASAYRSYEQQRDVFNSTMQDWIAQGYTPLDAYDETKKSVAVPGTSEHATGLAVDIIASAYEELDDAQGDTPEQKWLMEHCAEYGFILRYPSDKADVTGIVYEPWHYRYVGKEAAKEITEKGLTLEEYLEQ</sequence>